<organism evidence="3 4">
    <name type="scientific">Novipirellula artificiosorum</name>
    <dbReference type="NCBI Taxonomy" id="2528016"/>
    <lineage>
        <taxon>Bacteria</taxon>
        <taxon>Pseudomonadati</taxon>
        <taxon>Planctomycetota</taxon>
        <taxon>Planctomycetia</taxon>
        <taxon>Pirellulales</taxon>
        <taxon>Pirellulaceae</taxon>
        <taxon>Novipirellula</taxon>
    </lineage>
</organism>
<dbReference type="Proteomes" id="UP000319143">
    <property type="component" value="Unassembled WGS sequence"/>
</dbReference>
<reference evidence="3 4" key="1">
    <citation type="submission" date="2019-02" db="EMBL/GenBank/DDBJ databases">
        <title>Deep-cultivation of Planctomycetes and their phenomic and genomic characterization uncovers novel biology.</title>
        <authorList>
            <person name="Wiegand S."/>
            <person name="Jogler M."/>
            <person name="Boedeker C."/>
            <person name="Pinto D."/>
            <person name="Vollmers J."/>
            <person name="Rivas-Marin E."/>
            <person name="Kohn T."/>
            <person name="Peeters S.H."/>
            <person name="Heuer A."/>
            <person name="Rast P."/>
            <person name="Oberbeckmann S."/>
            <person name="Bunk B."/>
            <person name="Jeske O."/>
            <person name="Meyerdierks A."/>
            <person name="Storesund J.E."/>
            <person name="Kallscheuer N."/>
            <person name="Luecker S."/>
            <person name="Lage O.M."/>
            <person name="Pohl T."/>
            <person name="Merkel B.J."/>
            <person name="Hornburger P."/>
            <person name="Mueller R.-W."/>
            <person name="Bruemmer F."/>
            <person name="Labrenz M."/>
            <person name="Spormann A.M."/>
            <person name="Op Den Camp H."/>
            <person name="Overmann J."/>
            <person name="Amann R."/>
            <person name="Jetten M.S.M."/>
            <person name="Mascher T."/>
            <person name="Medema M.H."/>
            <person name="Devos D.P."/>
            <person name="Kaster A.-K."/>
            <person name="Ovreas L."/>
            <person name="Rohde M."/>
            <person name="Galperin M.Y."/>
            <person name="Jogler C."/>
        </authorList>
    </citation>
    <scope>NUCLEOTIDE SEQUENCE [LARGE SCALE GENOMIC DNA]</scope>
    <source>
        <strain evidence="3 4">Poly41</strain>
    </source>
</reference>
<evidence type="ECO:0000256" key="1">
    <source>
        <dbReference type="SAM" id="MobiDB-lite"/>
    </source>
</evidence>
<keyword evidence="4" id="KW-1185">Reference proteome</keyword>
<feature type="chain" id="PRO_5023015174" description="Secreted protein" evidence="2">
    <location>
        <begin position="19"/>
        <end position="231"/>
    </location>
</feature>
<evidence type="ECO:0000313" key="3">
    <source>
        <dbReference type="EMBL" id="TWU39412.1"/>
    </source>
</evidence>
<accession>A0A5C6DRW5</accession>
<feature type="signal peptide" evidence="2">
    <location>
        <begin position="1"/>
        <end position="18"/>
    </location>
</feature>
<name>A0A5C6DRW5_9BACT</name>
<feature type="region of interest" description="Disordered" evidence="1">
    <location>
        <begin position="28"/>
        <end position="56"/>
    </location>
</feature>
<dbReference type="EMBL" id="SJPV01000003">
    <property type="protein sequence ID" value="TWU39412.1"/>
    <property type="molecule type" value="Genomic_DNA"/>
</dbReference>
<proteinExistence type="predicted"/>
<dbReference type="RefSeq" id="WP_231615571.1">
    <property type="nucleotide sequence ID" value="NZ_SJPV01000003.1"/>
</dbReference>
<keyword evidence="2" id="KW-0732">Signal</keyword>
<gene>
    <name evidence="3" type="ORF">Poly41_22360</name>
</gene>
<comment type="caution">
    <text evidence="3">The sequence shown here is derived from an EMBL/GenBank/DDBJ whole genome shotgun (WGS) entry which is preliminary data.</text>
</comment>
<evidence type="ECO:0008006" key="5">
    <source>
        <dbReference type="Google" id="ProtNLM"/>
    </source>
</evidence>
<evidence type="ECO:0000256" key="2">
    <source>
        <dbReference type="SAM" id="SignalP"/>
    </source>
</evidence>
<protein>
    <recommendedName>
        <fullName evidence="5">Secreted protein</fullName>
    </recommendedName>
</protein>
<dbReference type="AlphaFoldDB" id="A0A5C6DRW5"/>
<sequence length="231" mass="25764" precursor="true">MKKIVKRFAAILVCGAMATVGGQAFGQAHDHDHADGDHAGHDHAGHDHDEHGDHDHGGESLAYYLPEWKAMHFDDANKAAQHAATVKKMGCEVKQGSHAGHSDVSYRCAQWKTLAVKDHKMAEQWSGWLKASGFDVSHSHADPTFAEGPEAVEFRMVKWKQLHGNGSAEEAQMLDQLKKIGVEVVVENHGNHSDIRFRAPTWRDIHVADHNTADQWMGWLKQNGFETQHEH</sequence>
<evidence type="ECO:0000313" key="4">
    <source>
        <dbReference type="Proteomes" id="UP000319143"/>
    </source>
</evidence>